<name>A0A562LXX6_9FLAO</name>
<keyword evidence="2" id="KW-1185">Reference proteome</keyword>
<evidence type="ECO:0000313" key="1">
    <source>
        <dbReference type="EMBL" id="TWI12403.1"/>
    </source>
</evidence>
<dbReference type="Proteomes" id="UP000319848">
    <property type="component" value="Unassembled WGS sequence"/>
</dbReference>
<evidence type="ECO:0000313" key="2">
    <source>
        <dbReference type="Proteomes" id="UP000319848"/>
    </source>
</evidence>
<organism evidence="1 2">
    <name type="scientific">Flavobacterium cauense R2A-7</name>
    <dbReference type="NCBI Taxonomy" id="1341154"/>
    <lineage>
        <taxon>Bacteria</taxon>
        <taxon>Pseudomonadati</taxon>
        <taxon>Bacteroidota</taxon>
        <taxon>Flavobacteriia</taxon>
        <taxon>Flavobacteriales</taxon>
        <taxon>Flavobacteriaceae</taxon>
        <taxon>Flavobacterium</taxon>
    </lineage>
</organism>
<protein>
    <submittedName>
        <fullName evidence="1">Uncharacterized protein</fullName>
    </submittedName>
</protein>
<sequence length="70" mass="8288">MVSLIALMVVEILFWWLREYFDRLSMTSEPPKKIEADSRNKDNQQFPSHSLQKNYFTTSTHCPLVRAKNV</sequence>
<gene>
    <name evidence="1" type="ORF">IP98_01615</name>
</gene>
<comment type="caution">
    <text evidence="1">The sequence shown here is derived from an EMBL/GenBank/DDBJ whole genome shotgun (WGS) entry which is preliminary data.</text>
</comment>
<dbReference type="AlphaFoldDB" id="A0A562LXX6"/>
<proteinExistence type="predicted"/>
<dbReference type="EMBL" id="VLKQ01000006">
    <property type="protein sequence ID" value="TWI12403.1"/>
    <property type="molecule type" value="Genomic_DNA"/>
</dbReference>
<reference evidence="1 2" key="1">
    <citation type="journal article" date="2015" name="Stand. Genomic Sci.">
        <title>Genomic Encyclopedia of Bacterial and Archaeal Type Strains, Phase III: the genomes of soil and plant-associated and newly described type strains.</title>
        <authorList>
            <person name="Whitman W.B."/>
            <person name="Woyke T."/>
            <person name="Klenk H.P."/>
            <person name="Zhou Y."/>
            <person name="Lilburn T.G."/>
            <person name="Beck B.J."/>
            <person name="De Vos P."/>
            <person name="Vandamme P."/>
            <person name="Eisen J.A."/>
            <person name="Garrity G."/>
            <person name="Hugenholtz P."/>
            <person name="Kyrpides N.C."/>
        </authorList>
    </citation>
    <scope>NUCLEOTIDE SEQUENCE [LARGE SCALE GENOMIC DNA]</scope>
    <source>
        <strain evidence="1 2">CGMCC 1.7270</strain>
    </source>
</reference>
<accession>A0A562LXX6</accession>